<accession>A0A6A6PR37</accession>
<sequence>MDVTALQKLAPPAGAVYVSCIALSAQWLFYYIEPGPLSRGDAYIFNALVACLLICHWRTCYVDPGRIPTDWHERLSAADGHNLPSQRQRWCRRCEAFKPPRAHHCKTCKRCIVKMDHHCVWTANCVSHTTLPHFLRFLIYSVVSMIYLESFFYERCAVIWRKRHLPSYLGPSIFQLAHLLIIVVLTSFTLFILSLLLGRTLWSAALNMTTIESWEIERHEALLRRSRVLGGYLVGPDGEKVHLQRQEFPWDVGIWTNLCQAFGSRNPLLWLWPFAKSPSVESGLSFEHNEIDAYGYSLDPSKPWPPPDPDRMYRSPRRRPSGNGFTQSMNIEDFRLRQLADLNRYTDVDNEYVVRRRPFHERLEELSRMASEQAVSRDEDPFGPEESEDFDPAEDAVLHHDPAGEEAWRNKEGERLEDFGVDEVADFYDEDEMPLAELREVLRARQDVTR</sequence>
<dbReference type="OrthoDB" id="331948at2759"/>
<dbReference type="InterPro" id="IPR001594">
    <property type="entry name" value="Palmitoyltrfase_DHHC"/>
</dbReference>
<comment type="similarity">
    <text evidence="11">Belongs to the DHHC palmitoyltransferase family. PFA4 subfamily.</text>
</comment>
<dbReference type="GO" id="GO:0005789">
    <property type="term" value="C:endoplasmic reticulum membrane"/>
    <property type="evidence" value="ECO:0007669"/>
    <property type="project" value="UniProtKB-SubCell"/>
</dbReference>
<feature type="active site" description="S-palmitoyl cysteine intermediate" evidence="11">
    <location>
        <position position="119"/>
    </location>
</feature>
<dbReference type="HAMAP" id="MF_03199">
    <property type="entry name" value="DHHC_PAT_PFA4"/>
    <property type="match status" value="1"/>
</dbReference>
<evidence type="ECO:0000256" key="4">
    <source>
        <dbReference type="ARBA" id="ARBA00022824"/>
    </source>
</evidence>
<keyword evidence="16" id="KW-1185">Reference proteome</keyword>
<evidence type="ECO:0000256" key="12">
    <source>
        <dbReference type="RuleBase" id="RU079119"/>
    </source>
</evidence>
<feature type="region of interest" description="Disordered" evidence="13">
    <location>
        <begin position="299"/>
        <end position="327"/>
    </location>
</feature>
<evidence type="ECO:0000256" key="1">
    <source>
        <dbReference type="ARBA" id="ARBA00004141"/>
    </source>
</evidence>
<organism evidence="15 16">
    <name type="scientific">Neohortaea acidophila</name>
    <dbReference type="NCBI Taxonomy" id="245834"/>
    <lineage>
        <taxon>Eukaryota</taxon>
        <taxon>Fungi</taxon>
        <taxon>Dikarya</taxon>
        <taxon>Ascomycota</taxon>
        <taxon>Pezizomycotina</taxon>
        <taxon>Dothideomycetes</taxon>
        <taxon>Dothideomycetidae</taxon>
        <taxon>Mycosphaerellales</taxon>
        <taxon>Teratosphaeriaceae</taxon>
        <taxon>Neohortaea</taxon>
    </lineage>
</organism>
<evidence type="ECO:0000256" key="8">
    <source>
        <dbReference type="ARBA" id="ARBA00023288"/>
    </source>
</evidence>
<keyword evidence="2 11" id="KW-0808">Transferase</keyword>
<evidence type="ECO:0000256" key="11">
    <source>
        <dbReference type="HAMAP-Rule" id="MF_03199"/>
    </source>
</evidence>
<name>A0A6A6PR37_9PEZI</name>
<evidence type="ECO:0000256" key="9">
    <source>
        <dbReference type="ARBA" id="ARBA00023315"/>
    </source>
</evidence>
<evidence type="ECO:0000256" key="7">
    <source>
        <dbReference type="ARBA" id="ARBA00023139"/>
    </source>
</evidence>
<evidence type="ECO:0000256" key="10">
    <source>
        <dbReference type="ARBA" id="ARBA00048048"/>
    </source>
</evidence>
<dbReference type="Proteomes" id="UP000799767">
    <property type="component" value="Unassembled WGS sequence"/>
</dbReference>
<evidence type="ECO:0000313" key="16">
    <source>
        <dbReference type="Proteomes" id="UP000799767"/>
    </source>
</evidence>
<dbReference type="PANTHER" id="PTHR12246">
    <property type="entry name" value="PALMITOYLTRANSFERASE ZDHHC16"/>
    <property type="match status" value="1"/>
</dbReference>
<evidence type="ECO:0000259" key="14">
    <source>
        <dbReference type="Pfam" id="PF01529"/>
    </source>
</evidence>
<dbReference type="PROSITE" id="PS50216">
    <property type="entry name" value="DHHC"/>
    <property type="match status" value="1"/>
</dbReference>
<keyword evidence="9 11" id="KW-0012">Acyltransferase</keyword>
<feature type="compositionally biased region" description="Acidic residues" evidence="13">
    <location>
        <begin position="381"/>
        <end position="391"/>
    </location>
</feature>
<proteinExistence type="inferred from homology"/>
<evidence type="ECO:0000256" key="2">
    <source>
        <dbReference type="ARBA" id="ARBA00022679"/>
    </source>
</evidence>
<keyword evidence="7 11" id="KW-0564">Palmitate</keyword>
<evidence type="ECO:0000256" key="3">
    <source>
        <dbReference type="ARBA" id="ARBA00022692"/>
    </source>
</evidence>
<comment type="catalytic activity">
    <reaction evidence="10 11 12">
        <text>L-cysteinyl-[protein] + hexadecanoyl-CoA = S-hexadecanoyl-L-cysteinyl-[protein] + CoA</text>
        <dbReference type="Rhea" id="RHEA:36683"/>
        <dbReference type="Rhea" id="RHEA-COMP:10131"/>
        <dbReference type="Rhea" id="RHEA-COMP:11032"/>
        <dbReference type="ChEBI" id="CHEBI:29950"/>
        <dbReference type="ChEBI" id="CHEBI:57287"/>
        <dbReference type="ChEBI" id="CHEBI:57379"/>
        <dbReference type="ChEBI" id="CHEBI:74151"/>
        <dbReference type="EC" id="2.3.1.225"/>
    </reaction>
</comment>
<reference evidence="15" key="1">
    <citation type="journal article" date="2020" name="Stud. Mycol.">
        <title>101 Dothideomycetes genomes: a test case for predicting lifestyles and emergence of pathogens.</title>
        <authorList>
            <person name="Haridas S."/>
            <person name="Albert R."/>
            <person name="Binder M."/>
            <person name="Bloem J."/>
            <person name="Labutti K."/>
            <person name="Salamov A."/>
            <person name="Andreopoulos B."/>
            <person name="Baker S."/>
            <person name="Barry K."/>
            <person name="Bills G."/>
            <person name="Bluhm B."/>
            <person name="Cannon C."/>
            <person name="Castanera R."/>
            <person name="Culley D."/>
            <person name="Daum C."/>
            <person name="Ezra D."/>
            <person name="Gonzalez J."/>
            <person name="Henrissat B."/>
            <person name="Kuo A."/>
            <person name="Liang C."/>
            <person name="Lipzen A."/>
            <person name="Lutzoni F."/>
            <person name="Magnuson J."/>
            <person name="Mondo S."/>
            <person name="Nolan M."/>
            <person name="Ohm R."/>
            <person name="Pangilinan J."/>
            <person name="Park H.-J."/>
            <person name="Ramirez L."/>
            <person name="Alfaro M."/>
            <person name="Sun H."/>
            <person name="Tritt A."/>
            <person name="Yoshinaga Y."/>
            <person name="Zwiers L.-H."/>
            <person name="Turgeon B."/>
            <person name="Goodwin S."/>
            <person name="Spatafora J."/>
            <person name="Crous P."/>
            <person name="Grigoriev I."/>
        </authorList>
    </citation>
    <scope>NUCLEOTIDE SEQUENCE</scope>
    <source>
        <strain evidence="15">CBS 113389</strain>
    </source>
</reference>
<evidence type="ECO:0000256" key="13">
    <source>
        <dbReference type="SAM" id="MobiDB-lite"/>
    </source>
</evidence>
<feature type="transmembrane region" description="Helical" evidence="11 12">
    <location>
        <begin position="42"/>
        <end position="61"/>
    </location>
</feature>
<comment type="subcellular location">
    <subcellularLocation>
        <location evidence="11">Endoplasmic reticulum membrane</location>
        <topology evidence="11">Multi-pass membrane protein</topology>
    </subcellularLocation>
    <subcellularLocation>
        <location evidence="1">Membrane</location>
        <topology evidence="1">Multi-pass membrane protein</topology>
    </subcellularLocation>
</comment>
<feature type="transmembrane region" description="Helical" evidence="11 12">
    <location>
        <begin position="134"/>
        <end position="153"/>
    </location>
</feature>
<feature type="transmembrane region" description="Helical" evidence="11 12">
    <location>
        <begin position="12"/>
        <end position="30"/>
    </location>
</feature>
<dbReference type="GO" id="GO:0019706">
    <property type="term" value="F:protein-cysteine S-palmitoyltransferase activity"/>
    <property type="evidence" value="ECO:0007669"/>
    <property type="project" value="UniProtKB-UniRule"/>
</dbReference>
<keyword evidence="6 11" id="KW-0472">Membrane</keyword>
<feature type="domain" description="Palmitoyltransferase DHHC" evidence="14">
    <location>
        <begin position="86"/>
        <end position="215"/>
    </location>
</feature>
<keyword evidence="3 11" id="KW-0812">Transmembrane</keyword>
<keyword evidence="8 11" id="KW-0449">Lipoprotein</keyword>
<comment type="domain">
    <text evidence="11 12">The DHHC domain is required for palmitoyltransferase activity.</text>
</comment>
<evidence type="ECO:0000256" key="5">
    <source>
        <dbReference type="ARBA" id="ARBA00022989"/>
    </source>
</evidence>
<evidence type="ECO:0000256" key="6">
    <source>
        <dbReference type="ARBA" id="ARBA00023136"/>
    </source>
</evidence>
<dbReference type="EMBL" id="MU001636">
    <property type="protein sequence ID" value="KAF2482266.1"/>
    <property type="molecule type" value="Genomic_DNA"/>
</dbReference>
<dbReference type="InterPro" id="IPR039859">
    <property type="entry name" value="PFA4/ZDH16/20/ERF2-like"/>
</dbReference>
<dbReference type="EC" id="2.3.1.225" evidence="11"/>
<dbReference type="AlphaFoldDB" id="A0A6A6PR37"/>
<keyword evidence="5 11" id="KW-1133">Transmembrane helix</keyword>
<evidence type="ECO:0000313" key="15">
    <source>
        <dbReference type="EMBL" id="KAF2482266.1"/>
    </source>
</evidence>
<protein>
    <recommendedName>
        <fullName evidence="11">Palmitoyltransferase PFA4</fullName>
        <ecNumber evidence="11">2.3.1.225</ecNumber>
    </recommendedName>
    <alternativeName>
        <fullName evidence="11">Protein S-acyltransferase</fullName>
        <shortName evidence="11">PAT</shortName>
    </alternativeName>
    <alternativeName>
        <fullName evidence="11">Protein fatty acyltransferase 4</fullName>
    </alternativeName>
</protein>
<dbReference type="Pfam" id="PF01529">
    <property type="entry name" value="DHHC"/>
    <property type="match status" value="1"/>
</dbReference>
<comment type="function">
    <text evidence="11">Mediates the reversible addition of palmitate to target proteins, thereby regulating their membrane association and biological function.</text>
</comment>
<dbReference type="InterPro" id="IPR033682">
    <property type="entry name" value="PFA4"/>
</dbReference>
<feature type="region of interest" description="Disordered" evidence="13">
    <location>
        <begin position="370"/>
        <end position="391"/>
    </location>
</feature>
<keyword evidence="4 11" id="KW-0256">Endoplasmic reticulum</keyword>
<gene>
    <name evidence="11" type="primary">PFA4</name>
    <name evidence="15" type="ORF">BDY17DRAFT_251596</name>
</gene>
<feature type="transmembrane region" description="Helical" evidence="11 12">
    <location>
        <begin position="173"/>
        <end position="198"/>
    </location>
</feature>